<dbReference type="AlphaFoldDB" id="A0AAV8WWV3"/>
<dbReference type="Pfam" id="PF13843">
    <property type="entry name" value="DDE_Tnp_1_7"/>
    <property type="match status" value="1"/>
</dbReference>
<feature type="domain" description="PiggyBac transposable element-derived protein" evidence="1">
    <location>
        <begin position="1"/>
        <end position="171"/>
    </location>
</feature>
<name>A0AAV8WWV3_9CUCU</name>
<accession>A0AAV8WWV3</accession>
<evidence type="ECO:0000313" key="3">
    <source>
        <dbReference type="Proteomes" id="UP001162156"/>
    </source>
</evidence>
<keyword evidence="3" id="KW-1185">Reference proteome</keyword>
<proteinExistence type="predicted"/>
<gene>
    <name evidence="2" type="ORF">NQ314_015966</name>
</gene>
<organism evidence="2 3">
    <name type="scientific">Rhamnusium bicolor</name>
    <dbReference type="NCBI Taxonomy" id="1586634"/>
    <lineage>
        <taxon>Eukaryota</taxon>
        <taxon>Metazoa</taxon>
        <taxon>Ecdysozoa</taxon>
        <taxon>Arthropoda</taxon>
        <taxon>Hexapoda</taxon>
        <taxon>Insecta</taxon>
        <taxon>Pterygota</taxon>
        <taxon>Neoptera</taxon>
        <taxon>Endopterygota</taxon>
        <taxon>Coleoptera</taxon>
        <taxon>Polyphaga</taxon>
        <taxon>Cucujiformia</taxon>
        <taxon>Chrysomeloidea</taxon>
        <taxon>Cerambycidae</taxon>
        <taxon>Lepturinae</taxon>
        <taxon>Rhagiini</taxon>
        <taxon>Rhamnusium</taxon>
    </lineage>
</organism>
<dbReference type="InterPro" id="IPR029526">
    <property type="entry name" value="PGBD"/>
</dbReference>
<dbReference type="PANTHER" id="PTHR46599">
    <property type="entry name" value="PIGGYBAC TRANSPOSABLE ELEMENT-DERIVED PROTEIN 4"/>
    <property type="match status" value="1"/>
</dbReference>
<sequence>MPRNRFEILLRMWHFADNAACPPGDRLQKIQILISYLVSKYQKFYIPSETVCIDETMVLFRGRLKFCQYIKGKKHTFGIKIFMLCANGSYTYNMKIYCGKESENDGVSVADKVVLGLMNNLLDSGRTLFTDNWYTSVGLARKLATRGTHLVGTLRSNRKYNPKNVIIASLNRG</sequence>
<reference evidence="2" key="1">
    <citation type="journal article" date="2023" name="Insect Mol. Biol.">
        <title>Genome sequencing provides insights into the evolution of gene families encoding plant cell wall-degrading enzymes in longhorned beetles.</title>
        <authorList>
            <person name="Shin N.R."/>
            <person name="Okamura Y."/>
            <person name="Kirsch R."/>
            <person name="Pauchet Y."/>
        </authorList>
    </citation>
    <scope>NUCLEOTIDE SEQUENCE</scope>
    <source>
        <strain evidence="2">RBIC_L_NR</strain>
    </source>
</reference>
<dbReference type="Proteomes" id="UP001162156">
    <property type="component" value="Unassembled WGS sequence"/>
</dbReference>
<protein>
    <recommendedName>
        <fullName evidence="1">PiggyBac transposable element-derived protein domain-containing protein</fullName>
    </recommendedName>
</protein>
<dbReference type="PANTHER" id="PTHR46599:SF3">
    <property type="entry name" value="PIGGYBAC TRANSPOSABLE ELEMENT-DERIVED PROTEIN 4"/>
    <property type="match status" value="1"/>
</dbReference>
<dbReference type="EMBL" id="JANEYF010004449">
    <property type="protein sequence ID" value="KAJ8931164.1"/>
    <property type="molecule type" value="Genomic_DNA"/>
</dbReference>
<evidence type="ECO:0000259" key="1">
    <source>
        <dbReference type="Pfam" id="PF13843"/>
    </source>
</evidence>
<evidence type="ECO:0000313" key="2">
    <source>
        <dbReference type="EMBL" id="KAJ8931164.1"/>
    </source>
</evidence>
<comment type="caution">
    <text evidence="2">The sequence shown here is derived from an EMBL/GenBank/DDBJ whole genome shotgun (WGS) entry which is preliminary data.</text>
</comment>